<feature type="domain" description="CRAL-TRIO" evidence="2">
    <location>
        <begin position="51"/>
        <end position="227"/>
    </location>
</feature>
<feature type="signal peptide" evidence="1">
    <location>
        <begin position="1"/>
        <end position="27"/>
    </location>
</feature>
<evidence type="ECO:0000259" key="2">
    <source>
        <dbReference type="PROSITE" id="PS50191"/>
    </source>
</evidence>
<dbReference type="PANTHER" id="PTHR23324">
    <property type="entry name" value="SEC14 RELATED PROTEIN"/>
    <property type="match status" value="1"/>
</dbReference>
<dbReference type="GO" id="GO:0005737">
    <property type="term" value="C:cytoplasm"/>
    <property type="evidence" value="ECO:0007669"/>
    <property type="project" value="TreeGrafter"/>
</dbReference>
<protein>
    <recommendedName>
        <fullName evidence="2">CRAL-TRIO domain-containing protein</fullName>
    </recommendedName>
</protein>
<dbReference type="InterPro" id="IPR051064">
    <property type="entry name" value="SEC14/CRAL-TRIO_domain"/>
</dbReference>
<dbReference type="OrthoDB" id="1434354at2759"/>
<evidence type="ECO:0000313" key="3">
    <source>
        <dbReference type="EMBL" id="CAG7722748.1"/>
    </source>
</evidence>
<organism evidence="3 4">
    <name type="scientific">Allacma fusca</name>
    <dbReference type="NCBI Taxonomy" id="39272"/>
    <lineage>
        <taxon>Eukaryota</taxon>
        <taxon>Metazoa</taxon>
        <taxon>Ecdysozoa</taxon>
        <taxon>Arthropoda</taxon>
        <taxon>Hexapoda</taxon>
        <taxon>Collembola</taxon>
        <taxon>Symphypleona</taxon>
        <taxon>Sminthuridae</taxon>
        <taxon>Allacma</taxon>
    </lineage>
</organism>
<keyword evidence="4" id="KW-1185">Reference proteome</keyword>
<dbReference type="CDD" id="cd00170">
    <property type="entry name" value="SEC14"/>
    <property type="match status" value="1"/>
</dbReference>
<reference evidence="3" key="1">
    <citation type="submission" date="2021-06" db="EMBL/GenBank/DDBJ databases">
        <authorList>
            <person name="Hodson N. C."/>
            <person name="Mongue J. A."/>
            <person name="Jaron S. K."/>
        </authorList>
    </citation>
    <scope>NUCLEOTIDE SEQUENCE</scope>
</reference>
<feature type="chain" id="PRO_5035182454" description="CRAL-TRIO domain-containing protein" evidence="1">
    <location>
        <begin position="28"/>
        <end position="232"/>
    </location>
</feature>
<name>A0A8J2NXS5_9HEXA</name>
<dbReference type="InterPro" id="IPR001251">
    <property type="entry name" value="CRAL-TRIO_dom"/>
</dbReference>
<accession>A0A8J2NXS5</accession>
<dbReference type="PANTHER" id="PTHR23324:SF83">
    <property type="entry name" value="SEC14-LIKE PROTEIN 2"/>
    <property type="match status" value="1"/>
</dbReference>
<evidence type="ECO:0000313" key="4">
    <source>
        <dbReference type="Proteomes" id="UP000708208"/>
    </source>
</evidence>
<dbReference type="PROSITE" id="PS50191">
    <property type="entry name" value="CRAL_TRIO"/>
    <property type="match status" value="1"/>
</dbReference>
<dbReference type="AlphaFoldDB" id="A0A8J2NXS5"/>
<dbReference type="EMBL" id="CAJVCH010092263">
    <property type="protein sequence ID" value="CAG7722748.1"/>
    <property type="molecule type" value="Genomic_DNA"/>
</dbReference>
<comment type="caution">
    <text evidence="3">The sequence shown here is derived from an EMBL/GenBank/DDBJ whole genome shotgun (WGS) entry which is preliminary data.</text>
</comment>
<sequence length="232" mass="27510">MSQLFRATFPSIFFLWALAGLLLNVQCQILPEEVPRELQHLLNWDLDTWKPPEEIRKNFPYYLSGFDEENRPIWVMEFGKWDIRSMLEKGPEWEKALDKHVDQLLWNFYNSSGIRSTHDFPVKEIETLVDAEGYQMRQLTHAPTVAFTIRKLRLIVIAMTFAHKVYFVNTSYIGERFLNIMRPVLGKEFEKFDIYGTNPKQWIPKLLKIIPRDQLPPWYGGKPDFKPLKVYG</sequence>
<evidence type="ECO:0000256" key="1">
    <source>
        <dbReference type="SAM" id="SignalP"/>
    </source>
</evidence>
<dbReference type="Pfam" id="PF00650">
    <property type="entry name" value="CRAL_TRIO"/>
    <property type="match status" value="1"/>
</dbReference>
<dbReference type="Proteomes" id="UP000708208">
    <property type="component" value="Unassembled WGS sequence"/>
</dbReference>
<keyword evidence="1" id="KW-0732">Signal</keyword>
<proteinExistence type="predicted"/>
<gene>
    <name evidence="3" type="ORF">AFUS01_LOCUS11867</name>
</gene>